<feature type="non-terminal residue" evidence="1">
    <location>
        <position position="1"/>
    </location>
</feature>
<dbReference type="AlphaFoldDB" id="A0A0V1FT39"/>
<dbReference type="Proteomes" id="UP000054995">
    <property type="component" value="Unassembled WGS sequence"/>
</dbReference>
<comment type="caution">
    <text evidence="1">The sequence shown here is derived from an EMBL/GenBank/DDBJ whole genome shotgun (WGS) entry which is preliminary data.</text>
</comment>
<keyword evidence="2" id="KW-1185">Reference proteome</keyword>
<feature type="non-terminal residue" evidence="1">
    <location>
        <position position="136"/>
    </location>
</feature>
<dbReference type="EMBL" id="JYDT01000034">
    <property type="protein sequence ID" value="KRY89168.1"/>
    <property type="molecule type" value="Genomic_DNA"/>
</dbReference>
<evidence type="ECO:0000313" key="2">
    <source>
        <dbReference type="Proteomes" id="UP000054995"/>
    </source>
</evidence>
<proteinExistence type="predicted"/>
<sequence>LHAYGLHEIANMHSIVEYFVWYSKAFNCFVQRNVKRRYVVKYDSAHTHSYPTNSIQFQNLPDFIFTSINMDPVHRKNQLKMKAYYRSMDYIITNSFGYSSHQHVCLNLHRCAEKRIGPCYVESSVISAFQMWYHRV</sequence>
<evidence type="ECO:0000313" key="1">
    <source>
        <dbReference type="EMBL" id="KRY89168.1"/>
    </source>
</evidence>
<gene>
    <name evidence="1" type="ORF">T4D_5176</name>
</gene>
<organism evidence="1 2">
    <name type="scientific">Trichinella pseudospiralis</name>
    <name type="common">Parasitic roundworm</name>
    <dbReference type="NCBI Taxonomy" id="6337"/>
    <lineage>
        <taxon>Eukaryota</taxon>
        <taxon>Metazoa</taxon>
        <taxon>Ecdysozoa</taxon>
        <taxon>Nematoda</taxon>
        <taxon>Enoplea</taxon>
        <taxon>Dorylaimia</taxon>
        <taxon>Trichinellida</taxon>
        <taxon>Trichinellidae</taxon>
        <taxon>Trichinella</taxon>
    </lineage>
</organism>
<name>A0A0V1FT39_TRIPS</name>
<protein>
    <submittedName>
        <fullName evidence="1">Uncharacterized protein</fullName>
    </submittedName>
</protein>
<accession>A0A0V1FT39</accession>
<reference evidence="1 2" key="1">
    <citation type="submission" date="2015-01" db="EMBL/GenBank/DDBJ databases">
        <title>Evolution of Trichinella species and genotypes.</title>
        <authorList>
            <person name="Korhonen P.K."/>
            <person name="Edoardo P."/>
            <person name="Giuseppe L.R."/>
            <person name="Gasser R.B."/>
        </authorList>
    </citation>
    <scope>NUCLEOTIDE SEQUENCE [LARGE SCALE GENOMIC DNA]</scope>
    <source>
        <strain evidence="1">ISS470</strain>
    </source>
</reference>